<dbReference type="InterPro" id="IPR000045">
    <property type="entry name" value="Prepilin_IV_endopep_pep"/>
</dbReference>
<keyword evidence="5" id="KW-1185">Reference proteome</keyword>
<name>A0A5C1E3R4_9RHOO</name>
<reference evidence="4 5" key="1">
    <citation type="submission" date="2017-07" db="EMBL/GenBank/DDBJ databases">
        <title>Complete genome sequence of Oryzomicrobium terrae TPP412.</title>
        <authorList>
            <person name="Chiu L.-W."/>
            <person name="Lo K.-J."/>
            <person name="Tsai Y.-M."/>
            <person name="Lin S.-S."/>
            <person name="Kuo C.-H."/>
            <person name="Liu C.-T."/>
        </authorList>
    </citation>
    <scope>NUCLEOTIDE SEQUENCE [LARGE SCALE GENOMIC DNA]</scope>
    <source>
        <strain evidence="4 5">TPP412</strain>
    </source>
</reference>
<evidence type="ECO:0000313" key="4">
    <source>
        <dbReference type="EMBL" id="QEL63551.1"/>
    </source>
</evidence>
<protein>
    <submittedName>
        <fullName evidence="4">Pilus assembly protein CpaA</fullName>
    </submittedName>
</protein>
<evidence type="ECO:0000259" key="3">
    <source>
        <dbReference type="Pfam" id="PF01478"/>
    </source>
</evidence>
<dbReference type="GO" id="GO:0005886">
    <property type="term" value="C:plasma membrane"/>
    <property type="evidence" value="ECO:0007669"/>
    <property type="project" value="TreeGrafter"/>
</dbReference>
<feature type="domain" description="Prepilin type IV endopeptidase peptidase" evidence="3">
    <location>
        <begin position="27"/>
        <end position="128"/>
    </location>
</feature>
<dbReference type="PANTHER" id="PTHR30487">
    <property type="entry name" value="TYPE 4 PREPILIN-LIKE PROTEINS LEADER PEPTIDE-PROCESSING ENZYME"/>
    <property type="match status" value="1"/>
</dbReference>
<dbReference type="Proteomes" id="UP000323671">
    <property type="component" value="Chromosome"/>
</dbReference>
<sequence length="199" mass="21449">MAHPLFIQDGFLVVADGAWFIEFRLVLLAGFVLAAAVGDLHRRRISNRLILCGLAVAFLWHLFYPYDLGWLRGLAGLAAGIGILLPFFLLRGMAAGDVKLMGLVGAFVGPWGVVWVTLLTFLLGGIWVVAWLTAKRAWPQVMANLWVMWQTLGLTRAPALARAGEDGGLPSVGAIPYGVAIAAGALLLVALFKQGWVLM</sequence>
<evidence type="ECO:0000256" key="2">
    <source>
        <dbReference type="SAM" id="Phobius"/>
    </source>
</evidence>
<feature type="transmembrane region" description="Helical" evidence="2">
    <location>
        <begin position="70"/>
        <end position="90"/>
    </location>
</feature>
<proteinExistence type="inferred from homology"/>
<keyword evidence="2" id="KW-0812">Transmembrane</keyword>
<feature type="transmembrane region" description="Helical" evidence="2">
    <location>
        <begin position="45"/>
        <end position="64"/>
    </location>
</feature>
<feature type="transmembrane region" description="Helical" evidence="2">
    <location>
        <begin position="174"/>
        <end position="192"/>
    </location>
</feature>
<dbReference type="AlphaFoldDB" id="A0A5C1E3R4"/>
<dbReference type="InterPro" id="IPR050882">
    <property type="entry name" value="Prepilin_peptidase/N-MTase"/>
</dbReference>
<evidence type="ECO:0000313" key="5">
    <source>
        <dbReference type="Proteomes" id="UP000323671"/>
    </source>
</evidence>
<keyword evidence="2" id="KW-1133">Transmembrane helix</keyword>
<feature type="transmembrane region" description="Helical" evidence="2">
    <location>
        <begin position="102"/>
        <end position="132"/>
    </location>
</feature>
<dbReference type="GO" id="GO:0006465">
    <property type="term" value="P:signal peptide processing"/>
    <property type="evidence" value="ECO:0007669"/>
    <property type="project" value="TreeGrafter"/>
</dbReference>
<dbReference type="EMBL" id="CP022579">
    <property type="protein sequence ID" value="QEL63551.1"/>
    <property type="molecule type" value="Genomic_DNA"/>
</dbReference>
<keyword evidence="2" id="KW-0472">Membrane</keyword>
<evidence type="ECO:0000256" key="1">
    <source>
        <dbReference type="ARBA" id="ARBA00005801"/>
    </source>
</evidence>
<accession>A0A5C1E3R4</accession>
<dbReference type="GO" id="GO:0004190">
    <property type="term" value="F:aspartic-type endopeptidase activity"/>
    <property type="evidence" value="ECO:0007669"/>
    <property type="project" value="InterPro"/>
</dbReference>
<gene>
    <name evidence="4" type="primary">cpaA</name>
    <name evidence="4" type="ORF">OTERR_00750</name>
</gene>
<feature type="transmembrane region" description="Helical" evidence="2">
    <location>
        <begin position="18"/>
        <end position="38"/>
    </location>
</feature>
<dbReference type="PANTHER" id="PTHR30487:SF0">
    <property type="entry name" value="PREPILIN LEADER PEPTIDASE_N-METHYLTRANSFERASE-RELATED"/>
    <property type="match status" value="1"/>
</dbReference>
<comment type="similarity">
    <text evidence="1">Belongs to the peptidase A24 family.</text>
</comment>
<dbReference type="Gene3D" id="1.20.120.1220">
    <property type="match status" value="1"/>
</dbReference>
<dbReference type="RefSeq" id="WP_054619813.1">
    <property type="nucleotide sequence ID" value="NZ_CP022579.1"/>
</dbReference>
<organism evidence="4 5">
    <name type="scientific">Oryzomicrobium terrae</name>
    <dbReference type="NCBI Taxonomy" id="1735038"/>
    <lineage>
        <taxon>Bacteria</taxon>
        <taxon>Pseudomonadati</taxon>
        <taxon>Pseudomonadota</taxon>
        <taxon>Betaproteobacteria</taxon>
        <taxon>Rhodocyclales</taxon>
        <taxon>Rhodocyclaceae</taxon>
        <taxon>Oryzomicrobium</taxon>
    </lineage>
</organism>
<dbReference type="Pfam" id="PF01478">
    <property type="entry name" value="Peptidase_A24"/>
    <property type="match status" value="1"/>
</dbReference>
<dbReference type="KEGG" id="otr:OTERR_00750"/>